<dbReference type="SUPFAM" id="SSF50978">
    <property type="entry name" value="WD40 repeat-like"/>
    <property type="match status" value="1"/>
</dbReference>
<feature type="compositionally biased region" description="Basic and acidic residues" evidence="6">
    <location>
        <begin position="12"/>
        <end position="21"/>
    </location>
</feature>
<dbReference type="GO" id="GO:0032040">
    <property type="term" value="C:small-subunit processome"/>
    <property type="evidence" value="ECO:0007669"/>
    <property type="project" value="TreeGrafter"/>
</dbReference>
<keyword evidence="2" id="KW-0853">WD repeat</keyword>
<keyword evidence="4" id="KW-0539">Nucleus</keyword>
<evidence type="ECO:0000313" key="9">
    <source>
        <dbReference type="Proteomes" id="UP001320420"/>
    </source>
</evidence>
<keyword evidence="5" id="KW-0175">Coiled coil</keyword>
<name>A0AAN9YSL0_9PEZI</name>
<dbReference type="SMART" id="SM01033">
    <property type="entry name" value="BING4CT"/>
    <property type="match status" value="1"/>
</dbReference>
<gene>
    <name evidence="8" type="primary">utp7</name>
    <name evidence="8" type="ORF">SLS62_005697</name>
</gene>
<dbReference type="InterPro" id="IPR012952">
    <property type="entry name" value="BING4_C_dom"/>
</dbReference>
<dbReference type="PANTHER" id="PTHR14085:SF3">
    <property type="entry name" value="WD REPEAT-CONTAINING PROTEIN 46"/>
    <property type="match status" value="1"/>
</dbReference>
<feature type="region of interest" description="Disordered" evidence="6">
    <location>
        <begin position="1"/>
        <end position="21"/>
    </location>
</feature>
<dbReference type="GO" id="GO:0030686">
    <property type="term" value="C:90S preribosome"/>
    <property type="evidence" value="ECO:0007669"/>
    <property type="project" value="TreeGrafter"/>
</dbReference>
<evidence type="ECO:0000256" key="1">
    <source>
        <dbReference type="ARBA" id="ARBA00004604"/>
    </source>
</evidence>
<reference evidence="8 9" key="1">
    <citation type="submission" date="2024-02" db="EMBL/GenBank/DDBJ databases">
        <title>De novo assembly and annotation of 12 fungi associated with fruit tree decline syndrome in Ontario, Canada.</title>
        <authorList>
            <person name="Sulman M."/>
            <person name="Ellouze W."/>
            <person name="Ilyukhin E."/>
        </authorList>
    </citation>
    <scope>NUCLEOTIDE SEQUENCE [LARGE SCALE GENOMIC DNA]</scope>
    <source>
        <strain evidence="8 9">M11/M66-122</strain>
    </source>
</reference>
<dbReference type="GO" id="GO:0000462">
    <property type="term" value="P:maturation of SSU-rRNA from tricistronic rRNA transcript (SSU-rRNA, 5.8S rRNA, LSU-rRNA)"/>
    <property type="evidence" value="ECO:0007669"/>
    <property type="project" value="TreeGrafter"/>
</dbReference>
<comment type="subcellular location">
    <subcellularLocation>
        <location evidence="1">Nucleus</location>
        <location evidence="1">Nucleolus</location>
    </subcellularLocation>
</comment>
<dbReference type="InterPro" id="IPR036322">
    <property type="entry name" value="WD40_repeat_dom_sf"/>
</dbReference>
<feature type="compositionally biased region" description="Basic and acidic residues" evidence="6">
    <location>
        <begin position="447"/>
        <end position="459"/>
    </location>
</feature>
<keyword evidence="3" id="KW-0677">Repeat</keyword>
<dbReference type="EMBL" id="JAKJXP020000039">
    <property type="protein sequence ID" value="KAK7752360.1"/>
    <property type="molecule type" value="Genomic_DNA"/>
</dbReference>
<evidence type="ECO:0000259" key="7">
    <source>
        <dbReference type="SMART" id="SM01033"/>
    </source>
</evidence>
<evidence type="ECO:0000256" key="5">
    <source>
        <dbReference type="SAM" id="Coils"/>
    </source>
</evidence>
<protein>
    <submittedName>
        <fullName evidence="8">U3 small nucleolar RNA-associated protein 7</fullName>
    </submittedName>
</protein>
<dbReference type="AlphaFoldDB" id="A0AAN9YSL0"/>
<dbReference type="Pfam" id="PF08149">
    <property type="entry name" value="BING4CT"/>
    <property type="match status" value="1"/>
</dbReference>
<evidence type="ECO:0000313" key="8">
    <source>
        <dbReference type="EMBL" id="KAK7752360.1"/>
    </source>
</evidence>
<evidence type="ECO:0000256" key="6">
    <source>
        <dbReference type="SAM" id="MobiDB-lite"/>
    </source>
</evidence>
<feature type="domain" description="BING4 C-terminal" evidence="7">
    <location>
        <begin position="299"/>
        <end position="378"/>
    </location>
</feature>
<keyword evidence="9" id="KW-1185">Reference proteome</keyword>
<feature type="coiled-coil region" evidence="5">
    <location>
        <begin position="65"/>
        <end position="92"/>
    </location>
</feature>
<accession>A0AAN9YSL0</accession>
<dbReference type="PANTHER" id="PTHR14085">
    <property type="entry name" value="WD-REPEAT PROTEIN BING4"/>
    <property type="match status" value="1"/>
</dbReference>
<dbReference type="Gene3D" id="2.130.10.10">
    <property type="entry name" value="YVTN repeat-like/Quinoprotein amine dehydrogenase"/>
    <property type="match status" value="1"/>
</dbReference>
<comment type="caution">
    <text evidence="8">The sequence shown here is derived from an EMBL/GenBank/DDBJ whole genome shotgun (WGS) entry which is preliminary data.</text>
</comment>
<evidence type="ECO:0000256" key="2">
    <source>
        <dbReference type="ARBA" id="ARBA00022574"/>
    </source>
</evidence>
<evidence type="ECO:0000256" key="3">
    <source>
        <dbReference type="ARBA" id="ARBA00022737"/>
    </source>
</evidence>
<evidence type="ECO:0000256" key="4">
    <source>
        <dbReference type="ARBA" id="ARBA00023242"/>
    </source>
</evidence>
<sequence length="473" mass="55060">MEVDTEVASGRDNARDTDHDNGALTVKNARTELVPKHERIKRRRAKEAQREYGRGSRIDTKGIKDKKLRRNLSNLEHKYKSATIRAKDAEVLLENTAGFLEPEHELEKTYKIAQDDIEENIAVETAKKRFEFNLSDKLGPYITEYSRNGRDLLLAGRKGHVAAMDLGETIRDVKWLHSDQFFAVSQKKYVYIYDRQGVELHILKRHQEVSHMEFLPYHYLLATLAMRPPERNDHIMVANLSRWDIRMFREVNSYFTRQPASSLAISDRNLTAVGWGTQTTIWKDLFVKHRDEQEKVQSPYMNWGGEGKRVERVRWCPYEDLLGVSHDEGFSSIIIPGAGEPNFDALEVNPFETIKQRQETEVKSLLNKLQPEMIALDPNFIGNLDLRSESQRKAEKDLDAKPVDIETEIRNKARGKNSALSKYLRKQRKRNVVDEKKLKAEEIWKERQEKRDKQHEEKQANLGPALARFARKE</sequence>
<feature type="region of interest" description="Disordered" evidence="6">
    <location>
        <begin position="447"/>
        <end position="473"/>
    </location>
</feature>
<dbReference type="InterPro" id="IPR015943">
    <property type="entry name" value="WD40/YVTN_repeat-like_dom_sf"/>
</dbReference>
<dbReference type="InterPro" id="IPR040315">
    <property type="entry name" value="WDR46/Utp7"/>
</dbReference>
<dbReference type="Proteomes" id="UP001320420">
    <property type="component" value="Unassembled WGS sequence"/>
</dbReference>
<proteinExistence type="predicted"/>
<organism evidence="8 9">
    <name type="scientific">Diatrype stigma</name>
    <dbReference type="NCBI Taxonomy" id="117547"/>
    <lineage>
        <taxon>Eukaryota</taxon>
        <taxon>Fungi</taxon>
        <taxon>Dikarya</taxon>
        <taxon>Ascomycota</taxon>
        <taxon>Pezizomycotina</taxon>
        <taxon>Sordariomycetes</taxon>
        <taxon>Xylariomycetidae</taxon>
        <taxon>Xylariales</taxon>
        <taxon>Diatrypaceae</taxon>
        <taxon>Diatrype</taxon>
    </lineage>
</organism>